<dbReference type="Pfam" id="PF10658">
    <property type="entry name" value="DUF2484"/>
    <property type="match status" value="1"/>
</dbReference>
<protein>
    <submittedName>
        <fullName evidence="2">DUF2484 family protein</fullName>
    </submittedName>
</protein>
<keyword evidence="1" id="KW-0472">Membrane</keyword>
<feature type="transmembrane region" description="Helical" evidence="1">
    <location>
        <begin position="29"/>
        <end position="47"/>
    </location>
</feature>
<evidence type="ECO:0000313" key="3">
    <source>
        <dbReference type="Proteomes" id="UP000479043"/>
    </source>
</evidence>
<dbReference type="Proteomes" id="UP000479043">
    <property type="component" value="Unassembled WGS sequence"/>
</dbReference>
<sequence>MSLSVVLACGWLVLTNLLGMIPSKRNHWPQAYAMIALGLPVLGLVFWQHGVWMALLFLAAALSVLRWPAIYLGRWVKRKLGRG</sequence>
<accession>A0A6L8LIN3</accession>
<gene>
    <name evidence="2" type="ORF">GR167_10385</name>
</gene>
<organism evidence="2 3">
    <name type="scientific">Thalassovita mangrovi</name>
    <dbReference type="NCBI Taxonomy" id="2692236"/>
    <lineage>
        <taxon>Bacteria</taxon>
        <taxon>Pseudomonadati</taxon>
        <taxon>Pseudomonadota</taxon>
        <taxon>Alphaproteobacteria</taxon>
        <taxon>Rhodobacterales</taxon>
        <taxon>Roseobacteraceae</taxon>
        <taxon>Thalassovita</taxon>
    </lineage>
</organism>
<proteinExistence type="predicted"/>
<dbReference type="RefSeq" id="WP_160973432.1">
    <property type="nucleotide sequence ID" value="NZ_WWEN01000004.1"/>
</dbReference>
<name>A0A6L8LIN3_9RHOB</name>
<reference evidence="2 3" key="1">
    <citation type="submission" date="2020-01" db="EMBL/GenBank/DDBJ databases">
        <authorList>
            <person name="Chen S."/>
        </authorList>
    </citation>
    <scope>NUCLEOTIDE SEQUENCE [LARGE SCALE GENOMIC DNA]</scope>
    <source>
        <strain evidence="2 3">GS-10</strain>
    </source>
</reference>
<comment type="caution">
    <text evidence="2">The sequence shown here is derived from an EMBL/GenBank/DDBJ whole genome shotgun (WGS) entry which is preliminary data.</text>
</comment>
<dbReference type="EMBL" id="WWEN01000004">
    <property type="protein sequence ID" value="MYM55715.1"/>
    <property type="molecule type" value="Genomic_DNA"/>
</dbReference>
<feature type="transmembrane region" description="Helical" evidence="1">
    <location>
        <begin position="54"/>
        <end position="73"/>
    </location>
</feature>
<evidence type="ECO:0000256" key="1">
    <source>
        <dbReference type="SAM" id="Phobius"/>
    </source>
</evidence>
<keyword evidence="1" id="KW-0812">Transmembrane</keyword>
<keyword evidence="1" id="KW-1133">Transmembrane helix</keyword>
<keyword evidence="3" id="KW-1185">Reference proteome</keyword>
<evidence type="ECO:0000313" key="2">
    <source>
        <dbReference type="EMBL" id="MYM55715.1"/>
    </source>
</evidence>
<dbReference type="AlphaFoldDB" id="A0A6L8LIN3"/>
<dbReference type="InterPro" id="IPR018919">
    <property type="entry name" value="DUF2484"/>
</dbReference>